<evidence type="ECO:0000313" key="1">
    <source>
        <dbReference type="EMBL" id="SEK10296.1"/>
    </source>
</evidence>
<name>A0A1H7E8P0_9BURK</name>
<evidence type="ECO:0000313" key="2">
    <source>
        <dbReference type="Proteomes" id="UP000198866"/>
    </source>
</evidence>
<dbReference type="RefSeq" id="WP_090873387.1">
    <property type="nucleotide sequence ID" value="NZ_FNYE01000047.1"/>
</dbReference>
<dbReference type="STRING" id="667676.SAMN05192539_104737"/>
<keyword evidence="2" id="KW-1185">Reference proteome</keyword>
<proteinExistence type="predicted"/>
<dbReference type="EMBL" id="FNYE01000047">
    <property type="protein sequence ID" value="SEK10296.1"/>
    <property type="molecule type" value="Genomic_DNA"/>
</dbReference>
<gene>
    <name evidence="1" type="ORF">SAMN05192539_104737</name>
</gene>
<organism evidence="1 2">
    <name type="scientific">Paraburkholderia diazotrophica</name>
    <dbReference type="NCBI Taxonomy" id="667676"/>
    <lineage>
        <taxon>Bacteria</taxon>
        <taxon>Pseudomonadati</taxon>
        <taxon>Pseudomonadota</taxon>
        <taxon>Betaproteobacteria</taxon>
        <taxon>Burkholderiales</taxon>
        <taxon>Burkholderiaceae</taxon>
        <taxon>Paraburkholderia</taxon>
    </lineage>
</organism>
<dbReference type="Proteomes" id="UP000198866">
    <property type="component" value="Unassembled WGS sequence"/>
</dbReference>
<sequence length="159" mass="18007">MRAANDDEFKAIYALLEARDADRLSRPTKAEELVRLGENLQQMMKKSIELQVSRLGDTPGNRRAAVSFCYRFFREAMGISTASARAYIRCYEKFGDNFAATRILTYGELNALAGKNVSADHINAIVRAKEENPDMTREELMVLFRSLTKSDREDGCDEP</sequence>
<reference evidence="2" key="1">
    <citation type="submission" date="2016-10" db="EMBL/GenBank/DDBJ databases">
        <authorList>
            <person name="Varghese N."/>
            <person name="Submissions S."/>
        </authorList>
    </citation>
    <scope>NUCLEOTIDE SEQUENCE [LARGE SCALE GENOMIC DNA]</scope>
    <source>
        <strain evidence="2">LMG 26031</strain>
    </source>
</reference>
<dbReference type="AlphaFoldDB" id="A0A1H7E8P0"/>
<dbReference type="OrthoDB" id="9036126at2"/>
<accession>A0A1H7E8P0</accession>
<protein>
    <submittedName>
        <fullName evidence="1">Uncharacterized protein</fullName>
    </submittedName>
</protein>